<keyword evidence="2" id="KW-1185">Reference proteome</keyword>
<accession>A0A8S4C577</accession>
<comment type="caution">
    <text evidence="1">The sequence shown here is derived from an EMBL/GenBank/DDBJ whole genome shotgun (WGS) entry which is preliminary data.</text>
</comment>
<dbReference type="EMBL" id="CAJVAF010000351">
    <property type="protein sequence ID" value="CAG7600214.1"/>
    <property type="molecule type" value="Genomic_DNA"/>
</dbReference>
<organism evidence="1 2">
    <name type="scientific">Hyalomma marginatum</name>
    <dbReference type="NCBI Taxonomy" id="34627"/>
    <lineage>
        <taxon>Eukaryota</taxon>
        <taxon>Metazoa</taxon>
        <taxon>Ecdysozoa</taxon>
        <taxon>Arthropoda</taxon>
        <taxon>Chelicerata</taxon>
        <taxon>Arachnida</taxon>
        <taxon>Acari</taxon>
        <taxon>Parasitiformes</taxon>
        <taxon>Ixodida</taxon>
        <taxon>Ixodoidea</taxon>
        <taxon>Ixodidae</taxon>
        <taxon>Hyalomminae</taxon>
        <taxon>Hyalomma</taxon>
    </lineage>
</organism>
<reference evidence="1" key="1">
    <citation type="submission" date="2021-06" db="EMBL/GenBank/DDBJ databases">
        <authorList>
            <person name="Nardi T."/>
            <person name="Nardi T."/>
        </authorList>
    </citation>
    <scope>NUCLEOTIDE SEQUENCE</scope>
</reference>
<sequence length="66" mass="7551">MSNMFSFAANFNVENSPVGELLWVILITDGKLDIANTNCNSNTVYTVRKWFWYVSVHLFYNVGSNP</sequence>
<evidence type="ECO:0000313" key="2">
    <source>
        <dbReference type="Proteomes" id="UP000837675"/>
    </source>
</evidence>
<proteinExistence type="predicted"/>
<protein>
    <submittedName>
        <fullName evidence="1">Uncharacterized protein</fullName>
    </submittedName>
</protein>
<gene>
    <name evidence="1" type="ORF">MHYMCMPASI_01161</name>
</gene>
<name>A0A8S4C577_9ACAR</name>
<evidence type="ECO:0000313" key="1">
    <source>
        <dbReference type="EMBL" id="CAG7600214.1"/>
    </source>
</evidence>
<dbReference type="Proteomes" id="UP000837675">
    <property type="component" value="Unassembled WGS sequence"/>
</dbReference>
<dbReference type="AlphaFoldDB" id="A0A8S4C577"/>